<name>A0A077HIH2_9CORY</name>
<dbReference type="KEGG" id="cuv:CUREI_00085"/>
<dbReference type="GO" id="GO:0004311">
    <property type="term" value="F:geranylgeranyl diphosphate synthase activity"/>
    <property type="evidence" value="ECO:0007669"/>
    <property type="project" value="InterPro"/>
</dbReference>
<dbReference type="Proteomes" id="UP000028939">
    <property type="component" value="Chromosome"/>
</dbReference>
<dbReference type="SFLD" id="SFLDS00005">
    <property type="entry name" value="Isoprenoid_Synthase_Type_I"/>
    <property type="match status" value="1"/>
</dbReference>
<dbReference type="EMBL" id="CP009215">
    <property type="protein sequence ID" value="AIL95939.1"/>
    <property type="molecule type" value="Genomic_DNA"/>
</dbReference>
<accession>A0A077HIH2</accession>
<dbReference type="PANTHER" id="PTHR31480">
    <property type="entry name" value="BIFUNCTIONAL LYCOPENE CYCLASE/PHYTOENE SYNTHASE"/>
    <property type="match status" value="1"/>
</dbReference>
<organism evidence="1 2">
    <name type="scientific">Corynebacterium ureicelerivorans</name>
    <dbReference type="NCBI Taxonomy" id="401472"/>
    <lineage>
        <taxon>Bacteria</taxon>
        <taxon>Bacillati</taxon>
        <taxon>Actinomycetota</taxon>
        <taxon>Actinomycetes</taxon>
        <taxon>Mycobacteriales</taxon>
        <taxon>Corynebacteriaceae</taxon>
        <taxon>Corynebacterium</taxon>
    </lineage>
</organism>
<sequence>MTDSYLSRYDRMADRVAAQVIGHYSTSFSLATRVLDPGTRRDIRNLYAVVRIADEIVDGATAEANECPETALDVYEEQVLHAPRHRFHTDPVLHAWANTYRRCGIKDDHVRAFFSSMRRDTTQTDYNAGDLGAYIYGSAEVIGLMCLDIFLSEHDPSEQDRRTMEDGARALGSAFQKVNFLRDLGEDSRELGRAYLGPVLDEDLKRTLTGEITEELDAARTAIPLLPVAARRGVAAAEALFRDLNERIAATPAEDVAAARVSVPNHRKFLLTARAIQKARTP</sequence>
<dbReference type="RefSeq" id="WP_236627220.1">
    <property type="nucleotide sequence ID" value="NZ_CP009215.1"/>
</dbReference>
<gene>
    <name evidence="1" type="ORF">CUREI_00085</name>
</gene>
<dbReference type="SUPFAM" id="SSF48576">
    <property type="entry name" value="Terpenoid synthases"/>
    <property type="match status" value="1"/>
</dbReference>
<reference evidence="1 2" key="1">
    <citation type="submission" date="2014-08" db="EMBL/GenBank/DDBJ databases">
        <title>Complete genome sequence of Corynebacterium ureicelerivorans DSM 45051, a lipophilic and urea-splitting isolate from a blood culture of a septicaemia patient.</title>
        <authorList>
            <person name="Tippelt A."/>
            <person name="Albersmeier A."/>
            <person name="Brinkrolf K."/>
            <person name="Ruckert C."/>
            <person name="Tauch A."/>
        </authorList>
    </citation>
    <scope>NUCLEOTIDE SEQUENCE [LARGE SCALE GENOMIC DNA]</scope>
    <source>
        <strain evidence="1 2">IMMIB RIV-2301</strain>
    </source>
</reference>
<keyword evidence="2" id="KW-1185">Reference proteome</keyword>
<evidence type="ECO:0000313" key="1">
    <source>
        <dbReference type="EMBL" id="AIL95939.1"/>
    </source>
</evidence>
<dbReference type="Pfam" id="PF00494">
    <property type="entry name" value="SQS_PSY"/>
    <property type="match status" value="1"/>
</dbReference>
<dbReference type="HOGENOM" id="CLU_037269_3_0_11"/>
<protein>
    <submittedName>
        <fullName evidence="1">Phytoene synthase</fullName>
    </submittedName>
</protein>
<evidence type="ECO:0000313" key="2">
    <source>
        <dbReference type="Proteomes" id="UP000028939"/>
    </source>
</evidence>
<dbReference type="SFLD" id="SFLDG01212">
    <property type="entry name" value="Phytoene_synthase_like"/>
    <property type="match status" value="1"/>
</dbReference>
<dbReference type="InterPro" id="IPR002060">
    <property type="entry name" value="Squ/phyt_synthse"/>
</dbReference>
<dbReference type="InterPro" id="IPR044843">
    <property type="entry name" value="Trans_IPPS_bact-type"/>
</dbReference>
<proteinExistence type="predicted"/>
<dbReference type="STRING" id="401472.CUREI_00085"/>
<dbReference type="Gene3D" id="1.10.600.10">
    <property type="entry name" value="Farnesyl Diphosphate Synthase"/>
    <property type="match status" value="1"/>
</dbReference>
<dbReference type="SFLD" id="SFLDG01018">
    <property type="entry name" value="Squalene/Phytoene_Synthase_Lik"/>
    <property type="match status" value="1"/>
</dbReference>
<dbReference type="AlphaFoldDB" id="A0A077HIH2"/>
<dbReference type="InterPro" id="IPR008949">
    <property type="entry name" value="Isoprenoid_synthase_dom_sf"/>
</dbReference>